<dbReference type="Gene3D" id="4.10.240.10">
    <property type="entry name" value="Zn(2)-C6 fungal-type DNA-binding domain"/>
    <property type="match status" value="1"/>
</dbReference>
<dbReference type="GO" id="GO:0008270">
    <property type="term" value="F:zinc ion binding"/>
    <property type="evidence" value="ECO:0007669"/>
    <property type="project" value="InterPro"/>
</dbReference>
<evidence type="ECO:0000256" key="1">
    <source>
        <dbReference type="ARBA" id="ARBA00004123"/>
    </source>
</evidence>
<dbReference type="InterPro" id="IPR050613">
    <property type="entry name" value="Sec_Metabolite_Reg"/>
</dbReference>
<dbReference type="OrthoDB" id="2740448at2759"/>
<evidence type="ECO:0000256" key="4">
    <source>
        <dbReference type="ARBA" id="ARBA00023163"/>
    </source>
</evidence>
<dbReference type="GO" id="GO:0005634">
    <property type="term" value="C:nucleus"/>
    <property type="evidence" value="ECO:0007669"/>
    <property type="project" value="UniProtKB-SubCell"/>
</dbReference>
<keyword evidence="3" id="KW-0238">DNA-binding</keyword>
<evidence type="ECO:0000313" key="7">
    <source>
        <dbReference type="EMBL" id="KAE8143237.1"/>
    </source>
</evidence>
<name>A0A5N6TAF0_ASPPS</name>
<dbReference type="PANTHER" id="PTHR31001:SF90">
    <property type="entry name" value="CENTROMERE DNA-BINDING PROTEIN COMPLEX CBF3 SUBUNIT B"/>
    <property type="match status" value="1"/>
</dbReference>
<dbReference type="Pfam" id="PF00172">
    <property type="entry name" value="Zn_clus"/>
    <property type="match status" value="1"/>
</dbReference>
<organism evidence="7 8">
    <name type="scientific">Aspergillus pseudotamarii</name>
    <dbReference type="NCBI Taxonomy" id="132259"/>
    <lineage>
        <taxon>Eukaryota</taxon>
        <taxon>Fungi</taxon>
        <taxon>Dikarya</taxon>
        <taxon>Ascomycota</taxon>
        <taxon>Pezizomycotina</taxon>
        <taxon>Eurotiomycetes</taxon>
        <taxon>Eurotiomycetidae</taxon>
        <taxon>Eurotiales</taxon>
        <taxon>Aspergillaceae</taxon>
        <taxon>Aspergillus</taxon>
        <taxon>Aspergillus subgen. Circumdati</taxon>
    </lineage>
</organism>
<keyword evidence="2" id="KW-0805">Transcription regulation</keyword>
<comment type="subcellular location">
    <subcellularLocation>
        <location evidence="1">Nucleus</location>
    </subcellularLocation>
</comment>
<dbReference type="EMBL" id="ML743552">
    <property type="protein sequence ID" value="KAE8143237.1"/>
    <property type="molecule type" value="Genomic_DNA"/>
</dbReference>
<evidence type="ECO:0000256" key="3">
    <source>
        <dbReference type="ARBA" id="ARBA00023125"/>
    </source>
</evidence>
<dbReference type="PROSITE" id="PS00463">
    <property type="entry name" value="ZN2_CY6_FUNGAL_1"/>
    <property type="match status" value="1"/>
</dbReference>
<proteinExistence type="predicted"/>
<dbReference type="CDD" id="cd00067">
    <property type="entry name" value="GAL4"/>
    <property type="match status" value="1"/>
</dbReference>
<dbReference type="GO" id="GO:0003677">
    <property type="term" value="F:DNA binding"/>
    <property type="evidence" value="ECO:0007669"/>
    <property type="project" value="UniProtKB-KW"/>
</dbReference>
<dbReference type="GO" id="GO:0000981">
    <property type="term" value="F:DNA-binding transcription factor activity, RNA polymerase II-specific"/>
    <property type="evidence" value="ECO:0007669"/>
    <property type="project" value="InterPro"/>
</dbReference>
<dbReference type="SMART" id="SM00066">
    <property type="entry name" value="GAL4"/>
    <property type="match status" value="1"/>
</dbReference>
<evidence type="ECO:0000256" key="2">
    <source>
        <dbReference type="ARBA" id="ARBA00023015"/>
    </source>
</evidence>
<gene>
    <name evidence="7" type="ORF">BDV38DRAFT_233071</name>
</gene>
<dbReference type="RefSeq" id="XP_031919300.1">
    <property type="nucleotide sequence ID" value="XM_032053107.1"/>
</dbReference>
<keyword evidence="8" id="KW-1185">Reference proteome</keyword>
<feature type="domain" description="Zn(2)-C6 fungal-type" evidence="6">
    <location>
        <begin position="29"/>
        <end position="59"/>
    </location>
</feature>
<protein>
    <recommendedName>
        <fullName evidence="6">Zn(2)-C6 fungal-type domain-containing protein</fullName>
    </recommendedName>
</protein>
<dbReference type="Proteomes" id="UP000325672">
    <property type="component" value="Unassembled WGS sequence"/>
</dbReference>
<accession>A0A5N6TAF0</accession>
<keyword evidence="5" id="KW-0539">Nucleus</keyword>
<dbReference type="PANTHER" id="PTHR31001">
    <property type="entry name" value="UNCHARACTERIZED TRANSCRIPTIONAL REGULATORY PROTEIN"/>
    <property type="match status" value="1"/>
</dbReference>
<dbReference type="CDD" id="cd12148">
    <property type="entry name" value="fungal_TF_MHR"/>
    <property type="match status" value="1"/>
</dbReference>
<reference evidence="7 8" key="1">
    <citation type="submission" date="2019-04" db="EMBL/GenBank/DDBJ databases">
        <title>Friends and foes A comparative genomics study of 23 Aspergillus species from section Flavi.</title>
        <authorList>
            <consortium name="DOE Joint Genome Institute"/>
            <person name="Kjaerbolling I."/>
            <person name="Vesth T."/>
            <person name="Frisvad J.C."/>
            <person name="Nybo J.L."/>
            <person name="Theobald S."/>
            <person name="Kildgaard S."/>
            <person name="Isbrandt T."/>
            <person name="Kuo A."/>
            <person name="Sato A."/>
            <person name="Lyhne E.K."/>
            <person name="Kogle M.E."/>
            <person name="Wiebenga A."/>
            <person name="Kun R.S."/>
            <person name="Lubbers R.J."/>
            <person name="Makela M.R."/>
            <person name="Barry K."/>
            <person name="Chovatia M."/>
            <person name="Clum A."/>
            <person name="Daum C."/>
            <person name="Haridas S."/>
            <person name="He G."/>
            <person name="LaButti K."/>
            <person name="Lipzen A."/>
            <person name="Mondo S."/>
            <person name="Riley R."/>
            <person name="Salamov A."/>
            <person name="Simmons B.A."/>
            <person name="Magnuson J.K."/>
            <person name="Henrissat B."/>
            <person name="Mortensen U.H."/>
            <person name="Larsen T.O."/>
            <person name="Devries R.P."/>
            <person name="Grigoriev I.V."/>
            <person name="Machida M."/>
            <person name="Baker S.E."/>
            <person name="Andersen M.R."/>
        </authorList>
    </citation>
    <scope>NUCLEOTIDE SEQUENCE [LARGE SCALE GENOMIC DNA]</scope>
    <source>
        <strain evidence="7 8">CBS 117625</strain>
    </source>
</reference>
<dbReference type="SUPFAM" id="SSF57701">
    <property type="entry name" value="Zn2/Cys6 DNA-binding domain"/>
    <property type="match status" value="1"/>
</dbReference>
<dbReference type="GO" id="GO:0009893">
    <property type="term" value="P:positive regulation of metabolic process"/>
    <property type="evidence" value="ECO:0007669"/>
    <property type="project" value="UniProtKB-ARBA"/>
</dbReference>
<evidence type="ECO:0000313" key="8">
    <source>
        <dbReference type="Proteomes" id="UP000325672"/>
    </source>
</evidence>
<dbReference type="AlphaFoldDB" id="A0A5N6TAF0"/>
<evidence type="ECO:0000259" key="6">
    <source>
        <dbReference type="PROSITE" id="PS50048"/>
    </source>
</evidence>
<dbReference type="PROSITE" id="PS50048">
    <property type="entry name" value="ZN2_CY6_FUNGAL_2"/>
    <property type="match status" value="1"/>
</dbReference>
<sequence>MVSSPSLRDSAYLVGRMSTPMSLPDQSLSCERCRKKKIGCNKVLPRCNRCIASNVDCVYPTRRRRTRRSRTAYRARQNDGAFNGALSDILRRLTSLEQSVTAAPPQSPAADDWRSLPLPNLSALSHNEILETPRNNGNYDFVPDFVQEHIPIYHTEQTTPNFPVLSPDTGGALLWDDASITKNMATKWVNVFYDFSWGPELSVSKEFLLRLPDLFGLPHVKIDTSALLVYYSVLLQGLFMDRGLGHRRKDYASYIYRKLLEHAKDWDFEAQPTLTDLYAALLLIFTTNWFFDRELSWKFHCSAYRIACNLGFFLLDADVNDNCPSPNDQSPHKDQMRFCIWNLVHNDCIFRFHLDKPSLVHPSTMVVKFPELSTWNPNEGLNRSAQINFLVATRLAFAKLRFFDMMDDARQNGSQPCDHLIEDLIKESQTALTDWKIDESLAAAKHSHSAWFYDELIQNACTTIILLNRKRSVSNSQTSKNQSLEAARRAIETMKRAMNIDSTGSYWPICYLSFYSVITILTIFANILETNEPAAIAHDMSLAVWLGAMLVEWTAEREELRPVEAAVSTLNDVCRQVKLCTSSIQVQPNSQLVTGVTPANGLMLCPSSVQTLNCIGIKAQDLVQKPYETILLVERWIYSRRPSSPEI</sequence>
<dbReference type="InterPro" id="IPR001138">
    <property type="entry name" value="Zn2Cys6_DnaBD"/>
</dbReference>
<dbReference type="GeneID" id="43637317"/>
<dbReference type="InterPro" id="IPR036864">
    <property type="entry name" value="Zn2-C6_fun-type_DNA-bd_sf"/>
</dbReference>
<evidence type="ECO:0000256" key="5">
    <source>
        <dbReference type="ARBA" id="ARBA00023242"/>
    </source>
</evidence>
<keyword evidence="4" id="KW-0804">Transcription</keyword>